<proteinExistence type="predicted"/>
<dbReference type="InterPro" id="IPR013196">
    <property type="entry name" value="HTH_11"/>
</dbReference>
<keyword evidence="2" id="KW-0677">Repeat</keyword>
<dbReference type="PROSITE" id="PS51372">
    <property type="entry name" value="PRD_2"/>
    <property type="match status" value="2"/>
</dbReference>
<evidence type="ECO:0000256" key="5">
    <source>
        <dbReference type="ARBA" id="ARBA00023163"/>
    </source>
</evidence>
<keyword evidence="9" id="KW-1185">Reference proteome</keyword>
<name>A0A9X2JMG9_9LACO</name>
<evidence type="ECO:0000313" key="8">
    <source>
        <dbReference type="EMBL" id="MCP0888028.1"/>
    </source>
</evidence>
<dbReference type="GO" id="GO:0009401">
    <property type="term" value="P:phosphoenolpyruvate-dependent sugar phosphotransferase system"/>
    <property type="evidence" value="ECO:0007669"/>
    <property type="project" value="InterPro"/>
</dbReference>
<evidence type="ECO:0000256" key="2">
    <source>
        <dbReference type="ARBA" id="ARBA00022737"/>
    </source>
</evidence>
<dbReference type="Pfam" id="PF00874">
    <property type="entry name" value="PRD"/>
    <property type="match status" value="2"/>
</dbReference>
<keyword evidence="1" id="KW-0808">Transferase</keyword>
<dbReference type="GO" id="GO:0006355">
    <property type="term" value="P:regulation of DNA-templated transcription"/>
    <property type="evidence" value="ECO:0007669"/>
    <property type="project" value="InterPro"/>
</dbReference>
<reference evidence="8 9" key="1">
    <citation type="journal article" date="2023" name="Int. J. Syst. Evol. Microbiol.">
        <title>Ligilactobacillus ubinensis sp. nov., a novel species isolated from the wild ferment of a durian fruit (Durio zibethinus).</title>
        <authorList>
            <person name="Heng Y.C."/>
            <person name="Menon N."/>
            <person name="Chen B."/>
            <person name="Loo B.Z.L."/>
            <person name="Wong G.W.J."/>
            <person name="Lim A.C.H."/>
            <person name="Silvaraju S."/>
            <person name="Kittelmann S."/>
        </authorList>
    </citation>
    <scope>NUCLEOTIDE SEQUENCE [LARGE SCALE GENOMIC DNA]</scope>
    <source>
        <strain evidence="8 9">WILCCON 0076</strain>
    </source>
</reference>
<evidence type="ECO:0000259" key="6">
    <source>
        <dbReference type="PROSITE" id="PS51099"/>
    </source>
</evidence>
<protein>
    <submittedName>
        <fullName evidence="8">PRD domain-containing protein</fullName>
    </submittedName>
</protein>
<dbReference type="GO" id="GO:0008982">
    <property type="term" value="F:protein-N(PI)-phosphohistidine-sugar phosphotransferase activity"/>
    <property type="evidence" value="ECO:0007669"/>
    <property type="project" value="InterPro"/>
</dbReference>
<dbReference type="RefSeq" id="WP_253362195.1">
    <property type="nucleotide sequence ID" value="NZ_JAIULA010000035.1"/>
</dbReference>
<feature type="domain" description="PRD" evidence="7">
    <location>
        <begin position="285"/>
        <end position="392"/>
    </location>
</feature>
<organism evidence="8 9">
    <name type="scientific">Ligilactobacillus ubinensis</name>
    <dbReference type="NCBI Taxonomy" id="2876789"/>
    <lineage>
        <taxon>Bacteria</taxon>
        <taxon>Bacillati</taxon>
        <taxon>Bacillota</taxon>
        <taxon>Bacilli</taxon>
        <taxon>Lactobacillales</taxon>
        <taxon>Lactobacillaceae</taxon>
        <taxon>Ligilactobacillus</taxon>
    </lineage>
</organism>
<keyword evidence="5" id="KW-0804">Transcription</keyword>
<dbReference type="InterPro" id="IPR003501">
    <property type="entry name" value="PTS_EIIB_2/3"/>
</dbReference>
<dbReference type="SUPFAM" id="SSF52794">
    <property type="entry name" value="PTS system IIB component-like"/>
    <property type="match status" value="1"/>
</dbReference>
<evidence type="ECO:0000313" key="9">
    <source>
        <dbReference type="Proteomes" id="UP001139006"/>
    </source>
</evidence>
<dbReference type="PANTHER" id="PTHR30185">
    <property type="entry name" value="CRYPTIC BETA-GLUCOSIDE BGL OPERON ANTITERMINATOR"/>
    <property type="match status" value="1"/>
</dbReference>
<dbReference type="Gene3D" id="1.10.10.10">
    <property type="entry name" value="Winged helix-like DNA-binding domain superfamily/Winged helix DNA-binding domain"/>
    <property type="match status" value="1"/>
</dbReference>
<dbReference type="Proteomes" id="UP001139006">
    <property type="component" value="Unassembled WGS sequence"/>
</dbReference>
<dbReference type="Pfam" id="PF08279">
    <property type="entry name" value="HTH_11"/>
    <property type="match status" value="1"/>
</dbReference>
<dbReference type="PROSITE" id="PS51099">
    <property type="entry name" value="PTS_EIIB_TYPE_2"/>
    <property type="match status" value="1"/>
</dbReference>
<gene>
    <name evidence="8" type="ORF">LB941_11880</name>
</gene>
<dbReference type="InterPro" id="IPR013011">
    <property type="entry name" value="PTS_EIIB_2"/>
</dbReference>
<sequence>MTTSVSRGKIINYLSNQIGYIDAQEIADHFGVSKKTIYRKIDAINNVEEGAIISKKGQGFKLNTNFSFKTEKIVNNQLDEPIKRRNRVFLTLLFNSPSFVSYSSLYKNAYVSQSTVKTDIKFLRKDADRFFLKFKVTTNKIAVIGNEKNIRNAINSILQFDYDKNNAFIKGINKFDDQFIREQIKFIETSTGYQLPYPYNINIFSHIYILIKRSRRKSSFKSEEASFTESSNNPVLYRISSMIIENVENYIVHKLPKYEIKYLYNYLIASRLTATGKKENEVSIVYSSEVEAFTKDLIIQANIYLEIKEDLKNLQHDLVKHVGPMINRLKNDISIENGILEDIQSEYQNLFDVLKRSLKKICEKYNLPITSDNEVGFITLYFAKYLETVAHKYHVWIVCASGVGTSELLKVKINNSFKNIVVDAVLSSVDDKLNNIPEDVDLIISTVNLNKNISKKIVIVSALLNKLDKEKIDNELKY</sequence>
<dbReference type="InterPro" id="IPR036634">
    <property type="entry name" value="PRD_sf"/>
</dbReference>
<evidence type="ECO:0000259" key="7">
    <source>
        <dbReference type="PROSITE" id="PS51372"/>
    </source>
</evidence>
<evidence type="ECO:0000256" key="1">
    <source>
        <dbReference type="ARBA" id="ARBA00022679"/>
    </source>
</evidence>
<dbReference type="SUPFAM" id="SSF63520">
    <property type="entry name" value="PTS-regulatory domain, PRD"/>
    <property type="match status" value="2"/>
</dbReference>
<dbReference type="AlphaFoldDB" id="A0A9X2JMG9"/>
<feature type="domain" description="PTS EIIB type-2" evidence="6">
    <location>
        <begin position="393"/>
        <end position="478"/>
    </location>
</feature>
<dbReference type="InterPro" id="IPR050661">
    <property type="entry name" value="BglG_antiterminators"/>
</dbReference>
<dbReference type="Pfam" id="PF02302">
    <property type="entry name" value="PTS_IIB"/>
    <property type="match status" value="1"/>
</dbReference>
<dbReference type="InterPro" id="IPR007737">
    <property type="entry name" value="Mga_HTH"/>
</dbReference>
<dbReference type="Pfam" id="PF05043">
    <property type="entry name" value="Mga"/>
    <property type="match status" value="1"/>
</dbReference>
<dbReference type="Gene3D" id="1.10.1790.10">
    <property type="entry name" value="PRD domain"/>
    <property type="match status" value="2"/>
</dbReference>
<dbReference type="PANTHER" id="PTHR30185:SF18">
    <property type="entry name" value="TRANSCRIPTIONAL REGULATOR MTLR"/>
    <property type="match status" value="1"/>
</dbReference>
<feature type="domain" description="PRD" evidence="7">
    <location>
        <begin position="171"/>
        <end position="277"/>
    </location>
</feature>
<keyword evidence="4" id="KW-0010">Activator</keyword>
<comment type="caution">
    <text evidence="8">The sequence shown here is derived from an EMBL/GenBank/DDBJ whole genome shotgun (WGS) entry which is preliminary data.</text>
</comment>
<dbReference type="InterPro" id="IPR036095">
    <property type="entry name" value="PTS_EIIB-like_sf"/>
</dbReference>
<evidence type="ECO:0000256" key="4">
    <source>
        <dbReference type="ARBA" id="ARBA00023159"/>
    </source>
</evidence>
<dbReference type="CDD" id="cd05568">
    <property type="entry name" value="PTS_IIB_bgl_like"/>
    <property type="match status" value="1"/>
</dbReference>
<accession>A0A9X2JMG9</accession>
<dbReference type="InterPro" id="IPR011608">
    <property type="entry name" value="PRD"/>
</dbReference>
<dbReference type="InterPro" id="IPR036388">
    <property type="entry name" value="WH-like_DNA-bd_sf"/>
</dbReference>
<dbReference type="Gene3D" id="3.40.50.2300">
    <property type="match status" value="1"/>
</dbReference>
<keyword evidence="3" id="KW-0805">Transcription regulation</keyword>
<evidence type="ECO:0000256" key="3">
    <source>
        <dbReference type="ARBA" id="ARBA00023015"/>
    </source>
</evidence>
<dbReference type="EMBL" id="JAIULA010000035">
    <property type="protein sequence ID" value="MCP0888028.1"/>
    <property type="molecule type" value="Genomic_DNA"/>
</dbReference>